<organism evidence="3 4">
    <name type="scientific">Kordia aestuariivivens</name>
    <dbReference type="NCBI Taxonomy" id="2759037"/>
    <lineage>
        <taxon>Bacteria</taxon>
        <taxon>Pseudomonadati</taxon>
        <taxon>Bacteroidota</taxon>
        <taxon>Flavobacteriia</taxon>
        <taxon>Flavobacteriales</taxon>
        <taxon>Flavobacteriaceae</taxon>
        <taxon>Kordia</taxon>
    </lineage>
</organism>
<protein>
    <submittedName>
        <fullName evidence="3">Energy transducer TonB</fullName>
    </submittedName>
</protein>
<accession>A0ABR7Q3V6</accession>
<dbReference type="PROSITE" id="PS52015">
    <property type="entry name" value="TONB_CTD"/>
    <property type="match status" value="1"/>
</dbReference>
<dbReference type="RefSeq" id="WP_187560268.1">
    <property type="nucleotide sequence ID" value="NZ_JACGWS010000001.1"/>
</dbReference>
<evidence type="ECO:0000259" key="2">
    <source>
        <dbReference type="PROSITE" id="PS52015"/>
    </source>
</evidence>
<keyword evidence="4" id="KW-1185">Reference proteome</keyword>
<dbReference type="Proteomes" id="UP000619238">
    <property type="component" value="Unassembled WGS sequence"/>
</dbReference>
<dbReference type="SUPFAM" id="SSF74653">
    <property type="entry name" value="TolA/TonB C-terminal domain"/>
    <property type="match status" value="1"/>
</dbReference>
<evidence type="ECO:0000313" key="4">
    <source>
        <dbReference type="Proteomes" id="UP000619238"/>
    </source>
</evidence>
<name>A0ABR7Q3V6_9FLAO</name>
<dbReference type="EMBL" id="JACGWS010000001">
    <property type="protein sequence ID" value="MBC8753227.1"/>
    <property type="molecule type" value="Genomic_DNA"/>
</dbReference>
<evidence type="ECO:0000256" key="1">
    <source>
        <dbReference type="SAM" id="SignalP"/>
    </source>
</evidence>
<dbReference type="Gene3D" id="3.30.1150.10">
    <property type="match status" value="1"/>
</dbReference>
<feature type="domain" description="TonB C-terminal" evidence="2">
    <location>
        <begin position="186"/>
        <end position="283"/>
    </location>
</feature>
<dbReference type="Pfam" id="PF03544">
    <property type="entry name" value="TonB_C"/>
    <property type="match status" value="1"/>
</dbReference>
<feature type="signal peptide" evidence="1">
    <location>
        <begin position="1"/>
        <end position="20"/>
    </location>
</feature>
<comment type="caution">
    <text evidence="3">The sequence shown here is derived from an EMBL/GenBank/DDBJ whole genome shotgun (WGS) entry which is preliminary data.</text>
</comment>
<reference evidence="3 4" key="1">
    <citation type="submission" date="2020-07" db="EMBL/GenBank/DDBJ databases">
        <title>Description of Kordia aestuariivivens sp. nov., isolated from a tidal flat.</title>
        <authorList>
            <person name="Park S."/>
            <person name="Yoon J.-H."/>
        </authorList>
    </citation>
    <scope>NUCLEOTIDE SEQUENCE [LARGE SCALE GENOMIC DNA]</scope>
    <source>
        <strain evidence="3 4">YSTF-M3</strain>
    </source>
</reference>
<keyword evidence="1" id="KW-0732">Signal</keyword>
<dbReference type="InterPro" id="IPR037682">
    <property type="entry name" value="TonB_C"/>
</dbReference>
<feature type="chain" id="PRO_5045164651" evidence="1">
    <location>
        <begin position="21"/>
        <end position="285"/>
    </location>
</feature>
<evidence type="ECO:0000313" key="3">
    <source>
        <dbReference type="EMBL" id="MBC8753227.1"/>
    </source>
</evidence>
<sequence>MIHKKLLTGLLFCLTIVLNAQTDAPKKPITAESTVVKDCQYEEEIYECSREKLQRATFAFLTPSDVLNVAKSTKQEIIFVNMSLATDNEGKIVKERSSLKFHETEMKALAVEPTTPLEDFQIELAPVSQKQNSYIASHLFLKIDRENNIFIPLYDHIPERVPFSGPEIGVIYPGCQKATTNKERKRCMAEKISAFVGENFNTRLGKKLKLDGIIRIYVVFKINEQGKAVEIRSRAPHPELEKEAIRVVRRLPRMQPAAIEGVSVNVSYTLPIVFKIKSSRKRRKN</sequence>
<proteinExistence type="predicted"/>
<gene>
    <name evidence="3" type="ORF">H2O64_01005</name>
</gene>